<keyword evidence="1" id="KW-0472">Membrane</keyword>
<dbReference type="AlphaFoldDB" id="A0A4R6YMS4"/>
<evidence type="ECO:0000256" key="1">
    <source>
        <dbReference type="SAM" id="Phobius"/>
    </source>
</evidence>
<keyword evidence="1" id="KW-1133">Transmembrane helix</keyword>
<comment type="caution">
    <text evidence="2">The sequence shown here is derived from an EMBL/GenBank/DDBJ whole genome shotgun (WGS) entry which is preliminary data.</text>
</comment>
<evidence type="ECO:0008006" key="4">
    <source>
        <dbReference type="Google" id="ProtNLM"/>
    </source>
</evidence>
<proteinExistence type="predicted"/>
<evidence type="ECO:0000313" key="3">
    <source>
        <dbReference type="Proteomes" id="UP000295293"/>
    </source>
</evidence>
<dbReference type="OrthoDB" id="5987056at2"/>
<reference evidence="2 3" key="1">
    <citation type="submission" date="2019-03" db="EMBL/GenBank/DDBJ databases">
        <title>Genomic Encyclopedia of Type Strains, Phase IV (KMG-IV): sequencing the most valuable type-strain genomes for metagenomic binning, comparative biology and taxonomic classification.</title>
        <authorList>
            <person name="Goeker M."/>
        </authorList>
    </citation>
    <scope>NUCLEOTIDE SEQUENCE [LARGE SCALE GENOMIC DNA]</scope>
    <source>
        <strain evidence="2 3">DSM 21667</strain>
    </source>
</reference>
<feature type="transmembrane region" description="Helical" evidence="1">
    <location>
        <begin position="100"/>
        <end position="120"/>
    </location>
</feature>
<evidence type="ECO:0000313" key="2">
    <source>
        <dbReference type="EMBL" id="TDR38750.1"/>
    </source>
</evidence>
<feature type="transmembrane region" description="Helical" evidence="1">
    <location>
        <begin position="73"/>
        <end position="94"/>
    </location>
</feature>
<protein>
    <recommendedName>
        <fullName evidence="4">DUF4345 domain-containing protein</fullName>
    </recommendedName>
</protein>
<keyword evidence="3" id="KW-1185">Reference proteome</keyword>
<gene>
    <name evidence="2" type="ORF">DFR29_11978</name>
</gene>
<accession>A0A4R6YMS4</accession>
<organism evidence="2 3">
    <name type="scientific">Tahibacter aquaticus</name>
    <dbReference type="NCBI Taxonomy" id="520092"/>
    <lineage>
        <taxon>Bacteria</taxon>
        <taxon>Pseudomonadati</taxon>
        <taxon>Pseudomonadota</taxon>
        <taxon>Gammaproteobacteria</taxon>
        <taxon>Lysobacterales</taxon>
        <taxon>Rhodanobacteraceae</taxon>
        <taxon>Tahibacter</taxon>
    </lineage>
</organism>
<dbReference type="Proteomes" id="UP000295293">
    <property type="component" value="Unassembled WGS sequence"/>
</dbReference>
<dbReference type="EMBL" id="SNZH01000019">
    <property type="protein sequence ID" value="TDR38750.1"/>
    <property type="molecule type" value="Genomic_DNA"/>
</dbReference>
<name>A0A4R6YMS4_9GAMM</name>
<sequence>MLVIYLLLNAALYAVFALATSIAPARIAAALGFSLDTPGRIEFLTVYGGLELGLAAFYAWAVYAGVPMQRAALMFSLFLYAGLVLYRGAGLLAYGAPGNTVLAVAGLELLLLIGAVVLVLRTA</sequence>
<feature type="transmembrane region" description="Helical" evidence="1">
    <location>
        <begin position="46"/>
        <end position="66"/>
    </location>
</feature>
<keyword evidence="1" id="KW-0812">Transmembrane</keyword>
<dbReference type="RefSeq" id="WP_133821291.1">
    <property type="nucleotide sequence ID" value="NZ_SNZH01000019.1"/>
</dbReference>